<keyword evidence="2" id="KW-1185">Reference proteome</keyword>
<comment type="caution">
    <text evidence="1">The sequence shown here is derived from an EMBL/GenBank/DDBJ whole genome shotgun (WGS) entry which is preliminary data.</text>
</comment>
<dbReference type="EMBL" id="SMOL01000361">
    <property type="protein sequence ID" value="KAB2620096.1"/>
    <property type="molecule type" value="Genomic_DNA"/>
</dbReference>
<protein>
    <submittedName>
        <fullName evidence="1">Uncharacterized protein</fullName>
    </submittedName>
</protein>
<sequence>MVGWGGVAWGRVTSLSSTPTWWSLTAAKVLDFGASWGFNELLNSGIAEARGFVVAAVCCRR</sequence>
<dbReference type="Proteomes" id="UP000327157">
    <property type="component" value="Unassembled WGS sequence"/>
</dbReference>
<reference evidence="1 2" key="2">
    <citation type="submission" date="2019-11" db="EMBL/GenBank/DDBJ databases">
        <title>A de novo genome assembly of a pear dwarfing rootstock.</title>
        <authorList>
            <person name="Wang F."/>
            <person name="Wang J."/>
            <person name="Li S."/>
            <person name="Zhang Y."/>
            <person name="Fang M."/>
            <person name="Ma L."/>
            <person name="Zhao Y."/>
            <person name="Jiang S."/>
        </authorList>
    </citation>
    <scope>NUCLEOTIDE SEQUENCE [LARGE SCALE GENOMIC DNA]</scope>
    <source>
        <strain evidence="1">S2</strain>
        <tissue evidence="1">Leaf</tissue>
    </source>
</reference>
<reference evidence="1 2" key="1">
    <citation type="submission" date="2019-09" db="EMBL/GenBank/DDBJ databases">
        <authorList>
            <person name="Ou C."/>
        </authorList>
    </citation>
    <scope>NUCLEOTIDE SEQUENCE [LARGE SCALE GENOMIC DNA]</scope>
    <source>
        <strain evidence="1">S2</strain>
        <tissue evidence="1">Leaf</tissue>
    </source>
</reference>
<name>A0A5N5GWU8_9ROSA</name>
<gene>
    <name evidence="1" type="ORF">D8674_037056</name>
</gene>
<proteinExistence type="predicted"/>
<accession>A0A5N5GWU8</accession>
<dbReference type="AlphaFoldDB" id="A0A5N5GWU8"/>
<evidence type="ECO:0000313" key="1">
    <source>
        <dbReference type="EMBL" id="KAB2620096.1"/>
    </source>
</evidence>
<organism evidence="1 2">
    <name type="scientific">Pyrus ussuriensis x Pyrus communis</name>
    <dbReference type="NCBI Taxonomy" id="2448454"/>
    <lineage>
        <taxon>Eukaryota</taxon>
        <taxon>Viridiplantae</taxon>
        <taxon>Streptophyta</taxon>
        <taxon>Embryophyta</taxon>
        <taxon>Tracheophyta</taxon>
        <taxon>Spermatophyta</taxon>
        <taxon>Magnoliopsida</taxon>
        <taxon>eudicotyledons</taxon>
        <taxon>Gunneridae</taxon>
        <taxon>Pentapetalae</taxon>
        <taxon>rosids</taxon>
        <taxon>fabids</taxon>
        <taxon>Rosales</taxon>
        <taxon>Rosaceae</taxon>
        <taxon>Amygdaloideae</taxon>
        <taxon>Maleae</taxon>
        <taxon>Pyrus</taxon>
    </lineage>
</organism>
<evidence type="ECO:0000313" key="2">
    <source>
        <dbReference type="Proteomes" id="UP000327157"/>
    </source>
</evidence>